<sequence length="165" mass="18780">MKITLSILLLIMSANSFATDVKLGNLQRYGTSPHLELFLMPSGGNSIAEVFEVITYREREFTVRLIGQSSELTNQELLTFYQTHYPIELEAAFKSSGNMHNPAISGVRDKFPEALKSTTIFKQLLIELNKLEYEVTNIEFEKFTAYKKHGISIPDVYIRVVKSPK</sequence>
<evidence type="ECO:0000313" key="3">
    <source>
        <dbReference type="Proteomes" id="UP000191820"/>
    </source>
</evidence>
<dbReference type="EMBL" id="CP020472">
    <property type="protein sequence ID" value="ARD23930.1"/>
    <property type="molecule type" value="Genomic_DNA"/>
</dbReference>
<keyword evidence="1" id="KW-0732">Signal</keyword>
<feature type="chain" id="PRO_5046575954" evidence="1">
    <location>
        <begin position="19"/>
        <end position="165"/>
    </location>
</feature>
<keyword evidence="3" id="KW-1185">Reference proteome</keyword>
<protein>
    <submittedName>
        <fullName evidence="2">Uncharacterized protein</fullName>
    </submittedName>
</protein>
<evidence type="ECO:0000256" key="1">
    <source>
        <dbReference type="SAM" id="SignalP"/>
    </source>
</evidence>
<proteinExistence type="predicted"/>
<gene>
    <name evidence="2" type="ORF">SJ2017_3687</name>
</gene>
<organism evidence="2 3">
    <name type="scientific">Shewanella japonica</name>
    <dbReference type="NCBI Taxonomy" id="93973"/>
    <lineage>
        <taxon>Bacteria</taxon>
        <taxon>Pseudomonadati</taxon>
        <taxon>Pseudomonadota</taxon>
        <taxon>Gammaproteobacteria</taxon>
        <taxon>Alteromonadales</taxon>
        <taxon>Shewanellaceae</taxon>
        <taxon>Shewanella</taxon>
    </lineage>
</organism>
<name>A0ABM6JR75_9GAMM</name>
<dbReference type="RefSeq" id="WP_080916911.1">
    <property type="nucleotide sequence ID" value="NZ_CP020472.1"/>
</dbReference>
<evidence type="ECO:0000313" key="2">
    <source>
        <dbReference type="EMBL" id="ARD23930.1"/>
    </source>
</evidence>
<reference evidence="2 3" key="1">
    <citation type="submission" date="2017-03" db="EMBL/GenBank/DDBJ databases">
        <title>Genome sequencing of Shewanella japonica KCTC 22435.</title>
        <authorList>
            <person name="Kim K.M."/>
        </authorList>
    </citation>
    <scope>NUCLEOTIDE SEQUENCE [LARGE SCALE GENOMIC DNA]</scope>
    <source>
        <strain evidence="2 3">KCTC 22435</strain>
    </source>
</reference>
<dbReference type="Proteomes" id="UP000191820">
    <property type="component" value="Chromosome"/>
</dbReference>
<accession>A0ABM6JR75</accession>
<feature type="signal peptide" evidence="1">
    <location>
        <begin position="1"/>
        <end position="18"/>
    </location>
</feature>